<dbReference type="EMBL" id="JBHUOJ010000019">
    <property type="protein sequence ID" value="MFD2833408.1"/>
    <property type="molecule type" value="Genomic_DNA"/>
</dbReference>
<dbReference type="RefSeq" id="WP_251742596.1">
    <property type="nucleotide sequence ID" value="NZ_JBHUOJ010000019.1"/>
</dbReference>
<reference evidence="2" key="1">
    <citation type="journal article" date="2019" name="Int. J. Syst. Evol. Microbiol.">
        <title>The Global Catalogue of Microorganisms (GCM) 10K type strain sequencing project: providing services to taxonomists for standard genome sequencing and annotation.</title>
        <authorList>
            <consortium name="The Broad Institute Genomics Platform"/>
            <consortium name="The Broad Institute Genome Sequencing Center for Infectious Disease"/>
            <person name="Wu L."/>
            <person name="Ma J."/>
        </authorList>
    </citation>
    <scope>NUCLEOTIDE SEQUENCE [LARGE SCALE GENOMIC DNA]</scope>
    <source>
        <strain evidence="2">KCTC 52925</strain>
    </source>
</reference>
<proteinExistence type="predicted"/>
<gene>
    <name evidence="1" type="ORF">ACFSYS_08910</name>
</gene>
<dbReference type="InterPro" id="IPR023393">
    <property type="entry name" value="START-like_dom_sf"/>
</dbReference>
<keyword evidence="2" id="KW-1185">Reference proteome</keyword>
<sequence>MKYQESITINLPREEVIEKFSEPKNLKHWQKGFIFMKPLNGTLGEVGSQNLLKFKINKREIEMTETILKNTLPEEFNASYKAAGVYNIQQNHFEKVDEKTTQWTSHSQFQFSGFMKLIGTLMPGAFKKQSREFMTDFKAFAEDGKSVLDKKD</sequence>
<accession>A0ABW5X5D7</accession>
<dbReference type="SUPFAM" id="SSF55961">
    <property type="entry name" value="Bet v1-like"/>
    <property type="match status" value="1"/>
</dbReference>
<organism evidence="1 2">
    <name type="scientific">Christiangramia antarctica</name>
    <dbReference type="NCBI Taxonomy" id="2058158"/>
    <lineage>
        <taxon>Bacteria</taxon>
        <taxon>Pseudomonadati</taxon>
        <taxon>Bacteroidota</taxon>
        <taxon>Flavobacteriia</taxon>
        <taxon>Flavobacteriales</taxon>
        <taxon>Flavobacteriaceae</taxon>
        <taxon>Christiangramia</taxon>
    </lineage>
</organism>
<dbReference type="Gene3D" id="3.30.530.20">
    <property type="match status" value="1"/>
</dbReference>
<dbReference type="CDD" id="cd07812">
    <property type="entry name" value="SRPBCC"/>
    <property type="match status" value="1"/>
</dbReference>
<evidence type="ECO:0000313" key="2">
    <source>
        <dbReference type="Proteomes" id="UP001597438"/>
    </source>
</evidence>
<evidence type="ECO:0000313" key="1">
    <source>
        <dbReference type="EMBL" id="MFD2833408.1"/>
    </source>
</evidence>
<comment type="caution">
    <text evidence="1">The sequence shown here is derived from an EMBL/GenBank/DDBJ whole genome shotgun (WGS) entry which is preliminary data.</text>
</comment>
<protein>
    <submittedName>
        <fullName evidence="1">SRPBCC family protein</fullName>
    </submittedName>
</protein>
<name>A0ABW5X5D7_9FLAO</name>
<dbReference type="Proteomes" id="UP001597438">
    <property type="component" value="Unassembled WGS sequence"/>
</dbReference>